<keyword evidence="2" id="KW-1185">Reference proteome</keyword>
<accession>A0A8H6N1T7</accession>
<reference evidence="1" key="1">
    <citation type="journal article" date="2020" name="Phytopathology">
        <title>Genome Sequence Resources of Colletotrichum truncatum, C. plurivorum, C. musicola, and C. sojae: Four Species Pathogenic to Soybean (Glycine max).</title>
        <authorList>
            <person name="Rogerio F."/>
            <person name="Boufleur T.R."/>
            <person name="Ciampi-Guillardi M."/>
            <person name="Sukno S.A."/>
            <person name="Thon M.R."/>
            <person name="Massola Junior N.S."/>
            <person name="Baroncelli R."/>
        </authorList>
    </citation>
    <scope>NUCLEOTIDE SEQUENCE</scope>
    <source>
        <strain evidence="1">LFN00145</strain>
    </source>
</reference>
<dbReference type="EMBL" id="WIGO01000322">
    <property type="protein sequence ID" value="KAF6817202.1"/>
    <property type="molecule type" value="Genomic_DNA"/>
</dbReference>
<name>A0A8H6N1T7_9PEZI</name>
<gene>
    <name evidence="1" type="ORF">CPLU01_13649</name>
</gene>
<organism evidence="1 2">
    <name type="scientific">Colletotrichum plurivorum</name>
    <dbReference type="NCBI Taxonomy" id="2175906"/>
    <lineage>
        <taxon>Eukaryota</taxon>
        <taxon>Fungi</taxon>
        <taxon>Dikarya</taxon>
        <taxon>Ascomycota</taxon>
        <taxon>Pezizomycotina</taxon>
        <taxon>Sordariomycetes</taxon>
        <taxon>Hypocreomycetidae</taxon>
        <taxon>Glomerellales</taxon>
        <taxon>Glomerellaceae</taxon>
        <taxon>Colletotrichum</taxon>
        <taxon>Colletotrichum orchidearum species complex</taxon>
    </lineage>
</organism>
<dbReference type="AlphaFoldDB" id="A0A8H6N1T7"/>
<comment type="caution">
    <text evidence="1">The sequence shown here is derived from an EMBL/GenBank/DDBJ whole genome shotgun (WGS) entry which is preliminary data.</text>
</comment>
<evidence type="ECO:0000313" key="1">
    <source>
        <dbReference type="EMBL" id="KAF6817202.1"/>
    </source>
</evidence>
<sequence>MPARLPLLLKDVGFVDVNDKVFNSFGIRDMLQEPIRKVAIEVVRPLMLAVLEDGGMDTIQALEDVDRLEADMKREVAANDAKFGFHYYWTWGRRP</sequence>
<proteinExistence type="predicted"/>
<evidence type="ECO:0000313" key="2">
    <source>
        <dbReference type="Proteomes" id="UP000654918"/>
    </source>
</evidence>
<protein>
    <submittedName>
        <fullName evidence="1">Uncharacterized protein</fullName>
    </submittedName>
</protein>
<dbReference type="Proteomes" id="UP000654918">
    <property type="component" value="Unassembled WGS sequence"/>
</dbReference>